<dbReference type="EMBL" id="BDRX01000127">
    <property type="protein sequence ID" value="GBF98527.1"/>
    <property type="molecule type" value="Genomic_DNA"/>
</dbReference>
<dbReference type="InterPro" id="IPR013632">
    <property type="entry name" value="Rad51_C"/>
</dbReference>
<keyword evidence="10" id="KW-1185">Reference proteome</keyword>
<evidence type="ECO:0000313" key="10">
    <source>
        <dbReference type="Proteomes" id="UP000247498"/>
    </source>
</evidence>
<evidence type="ECO:0000256" key="3">
    <source>
        <dbReference type="ARBA" id="ARBA00022763"/>
    </source>
</evidence>
<dbReference type="GO" id="GO:0005657">
    <property type="term" value="C:replication fork"/>
    <property type="evidence" value="ECO:0007669"/>
    <property type="project" value="TreeGrafter"/>
</dbReference>
<keyword evidence="4" id="KW-0238">DNA-binding</keyword>
<evidence type="ECO:0000259" key="8">
    <source>
        <dbReference type="PROSITE" id="PS50162"/>
    </source>
</evidence>
<dbReference type="FunCoup" id="A0A2V0PME3">
    <property type="interactions" value="115"/>
</dbReference>
<dbReference type="GO" id="GO:0005524">
    <property type="term" value="F:ATP binding"/>
    <property type="evidence" value="ECO:0007669"/>
    <property type="project" value="InterPro"/>
</dbReference>
<dbReference type="GO" id="GO:0000724">
    <property type="term" value="P:double-strand break repair via homologous recombination"/>
    <property type="evidence" value="ECO:0007669"/>
    <property type="project" value="InterPro"/>
</dbReference>
<feature type="compositionally biased region" description="Gly residues" evidence="7">
    <location>
        <begin position="392"/>
        <end position="407"/>
    </location>
</feature>
<name>A0A2V0PME3_9CHLO</name>
<dbReference type="Pfam" id="PF26169">
    <property type="entry name" value="HHH_XRCC3_RpoA"/>
    <property type="match status" value="1"/>
</dbReference>
<dbReference type="GO" id="GO:0003697">
    <property type="term" value="F:single-stranded DNA binding"/>
    <property type="evidence" value="ECO:0007669"/>
    <property type="project" value="TreeGrafter"/>
</dbReference>
<comment type="caution">
    <text evidence="9">The sequence shown here is derived from an EMBL/GenBank/DDBJ whole genome shotgun (WGS) entry which is preliminary data.</text>
</comment>
<evidence type="ECO:0000313" key="9">
    <source>
        <dbReference type="EMBL" id="GBF98527.1"/>
    </source>
</evidence>
<gene>
    <name evidence="9" type="ORF">Rsub_11518</name>
</gene>
<dbReference type="InterPro" id="IPR027417">
    <property type="entry name" value="P-loop_NTPase"/>
</dbReference>
<keyword evidence="6" id="KW-0539">Nucleus</keyword>
<evidence type="ECO:0000256" key="6">
    <source>
        <dbReference type="ARBA" id="ARBA00023242"/>
    </source>
</evidence>
<organism evidence="9 10">
    <name type="scientific">Raphidocelis subcapitata</name>
    <dbReference type="NCBI Taxonomy" id="307507"/>
    <lineage>
        <taxon>Eukaryota</taxon>
        <taxon>Viridiplantae</taxon>
        <taxon>Chlorophyta</taxon>
        <taxon>core chlorophytes</taxon>
        <taxon>Chlorophyceae</taxon>
        <taxon>CS clade</taxon>
        <taxon>Sphaeropleales</taxon>
        <taxon>Selenastraceae</taxon>
        <taxon>Raphidocelis</taxon>
    </lineage>
</organism>
<dbReference type="GO" id="GO:0033063">
    <property type="term" value="C:Rad51B-Rad51C-Rad51D-XRCC2 complex"/>
    <property type="evidence" value="ECO:0007669"/>
    <property type="project" value="InterPro"/>
</dbReference>
<reference evidence="9 10" key="1">
    <citation type="journal article" date="2018" name="Sci. Rep.">
        <title>Raphidocelis subcapitata (=Pseudokirchneriella subcapitata) provides an insight into genome evolution and environmental adaptations in the Sphaeropleales.</title>
        <authorList>
            <person name="Suzuki S."/>
            <person name="Yamaguchi H."/>
            <person name="Nakajima N."/>
            <person name="Kawachi M."/>
        </authorList>
    </citation>
    <scope>NUCLEOTIDE SEQUENCE [LARGE SCALE GENOMIC DNA]</scope>
    <source>
        <strain evidence="9 10">NIES-35</strain>
    </source>
</reference>
<proteinExistence type="inferred from homology"/>
<dbReference type="InterPro" id="IPR030548">
    <property type="entry name" value="RAD51B"/>
</dbReference>
<comment type="subcellular location">
    <subcellularLocation>
        <location evidence="1">Nucleus</location>
    </subcellularLocation>
</comment>
<dbReference type="STRING" id="307507.A0A2V0PME3"/>
<dbReference type="SUPFAM" id="SSF52540">
    <property type="entry name" value="P-loop containing nucleoside triphosphate hydrolases"/>
    <property type="match status" value="1"/>
</dbReference>
<dbReference type="Proteomes" id="UP000247498">
    <property type="component" value="Unassembled WGS sequence"/>
</dbReference>
<dbReference type="InterPro" id="IPR058766">
    <property type="entry name" value="HHH_XRCC3_RAD51B"/>
</dbReference>
<dbReference type="Gene3D" id="3.40.50.300">
    <property type="entry name" value="P-loop containing nucleotide triphosphate hydrolases"/>
    <property type="match status" value="1"/>
</dbReference>
<evidence type="ECO:0000256" key="2">
    <source>
        <dbReference type="ARBA" id="ARBA00007095"/>
    </source>
</evidence>
<evidence type="ECO:0000256" key="5">
    <source>
        <dbReference type="ARBA" id="ARBA00023172"/>
    </source>
</evidence>
<dbReference type="InterPro" id="IPR003593">
    <property type="entry name" value="AAA+_ATPase"/>
</dbReference>
<dbReference type="InterPro" id="IPR020588">
    <property type="entry name" value="RecA_ATP-bd"/>
</dbReference>
<protein>
    <submittedName>
        <fullName evidence="9">DNA repair protein RAD51</fullName>
    </submittedName>
</protein>
<evidence type="ECO:0000256" key="1">
    <source>
        <dbReference type="ARBA" id="ARBA00004123"/>
    </source>
</evidence>
<dbReference type="OrthoDB" id="5957327at2759"/>
<dbReference type="GO" id="GO:0000400">
    <property type="term" value="F:four-way junction DNA binding"/>
    <property type="evidence" value="ECO:0007669"/>
    <property type="project" value="TreeGrafter"/>
</dbReference>
<comment type="similarity">
    <text evidence="2">Belongs to the RecA family. RAD51 subfamily.</text>
</comment>
<evidence type="ECO:0000256" key="4">
    <source>
        <dbReference type="ARBA" id="ARBA00023125"/>
    </source>
</evidence>
<dbReference type="GO" id="GO:0003690">
    <property type="term" value="F:double-stranded DNA binding"/>
    <property type="evidence" value="ECO:0007669"/>
    <property type="project" value="TreeGrafter"/>
</dbReference>
<sequence>MASLQDLDLPPDLRQRLLARGVRTARDCLHHSVTDLAELLDLPHSAASALLLSVSAQSAPGYVTAAQLYSLALIDNSSQLRTFLPDLDAALRVGVPPGAITELVGPAGVGKSQMAMGLALSAALPRELQGLGVTAMYIDTEGKLSVARMQEMALARAARAFAEQPGPPAPPGAAAAPAALAALEELAMSALDRVLIVRAATLDALHESLAALERQVPQTGARLVVLDSVAALLRGGELGGGREQMLERSEHVGRQAAALKVLAERHRIPVVVTNQVTARPTGPAAHAFQGGGAAAGGGEGEGDGHNAAALGTKWAHGVNVRLVLERQGARRFIKIAKSPISPNLAFEYAITAAGAQQVGCGPVTATDGAAQVGGSVLALPIVNQPAPEGPAWDGGGGGGWGGDGGGY</sequence>
<dbReference type="PANTHER" id="PTHR46456">
    <property type="entry name" value="DNA REPAIR PROTEIN RAD51 HOMOLOG 2"/>
    <property type="match status" value="1"/>
</dbReference>
<dbReference type="SMART" id="SM00382">
    <property type="entry name" value="AAA"/>
    <property type="match status" value="1"/>
</dbReference>
<keyword evidence="3" id="KW-0227">DNA damage</keyword>
<feature type="domain" description="RecA family profile 1" evidence="8">
    <location>
        <begin position="76"/>
        <end position="276"/>
    </location>
</feature>
<dbReference type="InParanoid" id="A0A2V0PME3"/>
<accession>A0A2V0PME3</accession>
<feature type="region of interest" description="Disordered" evidence="7">
    <location>
        <begin position="387"/>
        <end position="407"/>
    </location>
</feature>
<dbReference type="GO" id="GO:0140664">
    <property type="term" value="F:ATP-dependent DNA damage sensor activity"/>
    <property type="evidence" value="ECO:0007669"/>
    <property type="project" value="InterPro"/>
</dbReference>
<dbReference type="PROSITE" id="PS50162">
    <property type="entry name" value="RECA_2"/>
    <property type="match status" value="1"/>
</dbReference>
<dbReference type="Pfam" id="PF08423">
    <property type="entry name" value="Rad51"/>
    <property type="match status" value="2"/>
</dbReference>
<dbReference type="PANTHER" id="PTHR46456:SF1">
    <property type="entry name" value="DNA REPAIR PROTEIN RAD51 HOMOLOG 2"/>
    <property type="match status" value="1"/>
</dbReference>
<evidence type="ECO:0000256" key="7">
    <source>
        <dbReference type="SAM" id="MobiDB-lite"/>
    </source>
</evidence>
<keyword evidence="5" id="KW-0233">DNA recombination</keyword>
<dbReference type="AlphaFoldDB" id="A0A2V0PME3"/>